<dbReference type="Pfam" id="PF05591">
    <property type="entry name" value="T6SS_VipA"/>
    <property type="match status" value="1"/>
</dbReference>
<dbReference type="Pfam" id="PF18945">
    <property type="entry name" value="VipB_2"/>
    <property type="match status" value="1"/>
</dbReference>
<organism evidence="3 4">
    <name type="scientific">Candidatus Cytomitobacter primus</name>
    <dbReference type="NCBI Taxonomy" id="2066024"/>
    <lineage>
        <taxon>Bacteria</taxon>
        <taxon>Pseudomonadati</taxon>
        <taxon>Pseudomonadota</taxon>
        <taxon>Alphaproteobacteria</taxon>
        <taxon>Holosporales</taxon>
        <taxon>Holosporaceae</taxon>
        <taxon>Candidatus Cytomitobacter</taxon>
    </lineage>
</organism>
<sequence>MGESIQKSLLRVRPPRVRITYDVETGGAVQKKELPFVLGIISDLYGHQEERVDFKDRRFTVIDRDNFEHVMESINPKLNLSVNNVLEASKDDKKKKAEGSNIGLELFFNTMDDFNPVNIVRKVPELNAFLEDHELLVDLATKLDSNNDLNDMLGKAIADKGIASKIVSESKDVTKASAEMDKIIKDSGLFVPDPEDKDSTEIVKYRKMIASLFRNMTAETTEVAHLYPYMMDMIAKIDEKISLQLDEVLHHEDFQTLEASWRGMHYVVMNSETGTSLKIRIFAATKDEVQQDLERAIEFDQSVLFRRIYEEEFGTLGGSPYSCLLGDFYIGKKPTDVSLIRKISQVAAAAHTPFLAAANPNLFDLNSYNELHVPRDLKKIFENSELTAWNSFRDMEDSRYVNLFLPRVLVRLPYGEDTIPVKGFNYNEAVDGMDNSKFCWGNPAYAMALRITTAFAQYGWTAAIRGIEGGGLVENLPAYTFKTSYGDIALKCPTEVMITDRREKELSDLGFISLCHNKGTDKAVFFSAQSTQRPKEYDMDSATANAALSARLTYMLNVSRFAHYIKMLMRDKIGSFASKDDVQLYLNNWIANYVFLSDQGGQDTKAKYPLREAAIEVVADDSNPGSYKAVIFLKPHFQLEELEVSLRLVATLPGQE</sequence>
<dbReference type="PANTHER" id="PTHR35565:SF3">
    <property type="entry name" value="TYPE VI SECRETION SYSTEM SHEATH PROTEIN TSSC1"/>
    <property type="match status" value="1"/>
</dbReference>
<dbReference type="KEGG" id="cpri:FZC34_00790"/>
<dbReference type="InterPro" id="IPR044032">
    <property type="entry name" value="TssC1_C"/>
</dbReference>
<proteinExistence type="predicted"/>
<gene>
    <name evidence="3" type="primary">tssC</name>
    <name evidence="3" type="ORF">FZC34_00790</name>
</gene>
<evidence type="ECO:0000313" key="4">
    <source>
        <dbReference type="Proteomes" id="UP000325004"/>
    </source>
</evidence>
<evidence type="ECO:0000313" key="3">
    <source>
        <dbReference type="EMBL" id="QEK38454.1"/>
    </source>
</evidence>
<dbReference type="InterPro" id="IPR010269">
    <property type="entry name" value="T6SS_TssC-like"/>
</dbReference>
<protein>
    <submittedName>
        <fullName evidence="3">Type VI secretion system contractile sheath large subunit</fullName>
    </submittedName>
</protein>
<accession>A0A5C0UHC8</accession>
<dbReference type="InterPro" id="IPR044031">
    <property type="entry name" value="TssC1_N"/>
</dbReference>
<dbReference type="RefSeq" id="WP_148971570.1">
    <property type="nucleotide sequence ID" value="NZ_CP043316.1"/>
</dbReference>
<dbReference type="AlphaFoldDB" id="A0A5C0UHC8"/>
<evidence type="ECO:0000259" key="1">
    <source>
        <dbReference type="Pfam" id="PF05943"/>
    </source>
</evidence>
<dbReference type="PANTHER" id="PTHR35565">
    <property type="entry name" value="CYTOPLASMIC PROTEIN-RELATED"/>
    <property type="match status" value="1"/>
</dbReference>
<dbReference type="OrthoDB" id="9764000at2"/>
<evidence type="ECO:0000259" key="2">
    <source>
        <dbReference type="Pfam" id="PF18945"/>
    </source>
</evidence>
<dbReference type="Proteomes" id="UP000325004">
    <property type="component" value="Chromosome"/>
</dbReference>
<feature type="domain" description="TssC1 N-terminal" evidence="1">
    <location>
        <begin position="232"/>
        <end position="532"/>
    </location>
</feature>
<name>A0A5C0UHC8_9PROT</name>
<dbReference type="EMBL" id="CP043316">
    <property type="protein sequence ID" value="QEK38454.1"/>
    <property type="molecule type" value="Genomic_DNA"/>
</dbReference>
<reference evidence="3 4" key="1">
    <citation type="submission" date="2019-08" db="EMBL/GenBank/DDBJ databases">
        <title>Highly reduced genomes of protist endosymbionts show evolutionary convergence.</title>
        <authorList>
            <person name="George E."/>
            <person name="Husnik F."/>
            <person name="Tashyreva D."/>
            <person name="Prokopchuk G."/>
            <person name="Horak A."/>
            <person name="Kwong W.K."/>
            <person name="Lukes J."/>
            <person name="Keeling P.J."/>
        </authorList>
    </citation>
    <scope>NUCLEOTIDE SEQUENCE [LARGE SCALE GENOMIC DNA]</scope>
    <source>
        <strain evidence="3">1604LC</strain>
    </source>
</reference>
<dbReference type="InterPro" id="IPR008312">
    <property type="entry name" value="T6SS_TssB1"/>
</dbReference>
<dbReference type="NCBIfam" id="TIGR03355">
    <property type="entry name" value="VI_chp_2"/>
    <property type="match status" value="1"/>
</dbReference>
<feature type="domain" description="TssC1 C-terminal" evidence="2">
    <location>
        <begin position="542"/>
        <end position="652"/>
    </location>
</feature>
<dbReference type="Pfam" id="PF05943">
    <property type="entry name" value="VipB"/>
    <property type="match status" value="1"/>
</dbReference>
<dbReference type="NCBIfam" id="TIGR03358">
    <property type="entry name" value="VI_chp_5"/>
    <property type="match status" value="1"/>
</dbReference>
<keyword evidence="4" id="KW-1185">Reference proteome</keyword>